<protein>
    <submittedName>
        <fullName evidence="2">Uncharacterized protein</fullName>
    </submittedName>
</protein>
<dbReference type="Proteomes" id="UP000077266">
    <property type="component" value="Unassembled WGS sequence"/>
</dbReference>
<sequence>MADTQAELLQLYREFHALRREHNALQAERDSLHRDLTQEIETLERDGRQSAAELVQLNEDYAALDKELDRREMDGKNLLIRNQKLEKDVIRLERGIKEAKDAARRAEKSGDTVESLRAGITTPGGSSGHGHRRWPTRRPGLSKPFAAALSASQPLPRARERSPSLEPFPLSTNSPPKKSHSDAPSAQEDVHAALGAASESDSDEEDDLTMKPSPIAKPSTPNALDKNQDSEMRVDESEDEASTSQSQPKCNEPACVRCASLDSTCERQSSDKSGTMACRGCAKGKSACSRVPTPNLRKRRRTDDGAADEAA</sequence>
<feature type="region of interest" description="Disordered" evidence="1">
    <location>
        <begin position="265"/>
        <end position="311"/>
    </location>
</feature>
<dbReference type="EMBL" id="KV425968">
    <property type="protein sequence ID" value="KZV94682.1"/>
    <property type="molecule type" value="Genomic_DNA"/>
</dbReference>
<evidence type="ECO:0000313" key="3">
    <source>
        <dbReference type="Proteomes" id="UP000077266"/>
    </source>
</evidence>
<accession>A0A165JDA6</accession>
<feature type="region of interest" description="Disordered" evidence="1">
    <location>
        <begin position="99"/>
        <end position="253"/>
    </location>
</feature>
<organism evidence="2 3">
    <name type="scientific">Exidia glandulosa HHB12029</name>
    <dbReference type="NCBI Taxonomy" id="1314781"/>
    <lineage>
        <taxon>Eukaryota</taxon>
        <taxon>Fungi</taxon>
        <taxon>Dikarya</taxon>
        <taxon>Basidiomycota</taxon>
        <taxon>Agaricomycotina</taxon>
        <taxon>Agaricomycetes</taxon>
        <taxon>Auriculariales</taxon>
        <taxon>Exidiaceae</taxon>
        <taxon>Exidia</taxon>
    </lineage>
</organism>
<evidence type="ECO:0000313" key="2">
    <source>
        <dbReference type="EMBL" id="KZV94682.1"/>
    </source>
</evidence>
<proteinExistence type="predicted"/>
<reference evidence="2 3" key="1">
    <citation type="journal article" date="2016" name="Mol. Biol. Evol.">
        <title>Comparative Genomics of Early-Diverging Mushroom-Forming Fungi Provides Insights into the Origins of Lignocellulose Decay Capabilities.</title>
        <authorList>
            <person name="Nagy L.G."/>
            <person name="Riley R."/>
            <person name="Tritt A."/>
            <person name="Adam C."/>
            <person name="Daum C."/>
            <person name="Floudas D."/>
            <person name="Sun H."/>
            <person name="Yadav J.S."/>
            <person name="Pangilinan J."/>
            <person name="Larsson K.H."/>
            <person name="Matsuura K."/>
            <person name="Barry K."/>
            <person name="Labutti K."/>
            <person name="Kuo R."/>
            <person name="Ohm R.A."/>
            <person name="Bhattacharya S.S."/>
            <person name="Shirouzu T."/>
            <person name="Yoshinaga Y."/>
            <person name="Martin F.M."/>
            <person name="Grigoriev I.V."/>
            <person name="Hibbett D.S."/>
        </authorList>
    </citation>
    <scope>NUCLEOTIDE SEQUENCE [LARGE SCALE GENOMIC DNA]</scope>
    <source>
        <strain evidence="2 3">HHB12029</strain>
    </source>
</reference>
<dbReference type="AlphaFoldDB" id="A0A165JDA6"/>
<feature type="compositionally biased region" description="Basic and acidic residues" evidence="1">
    <location>
        <begin position="99"/>
        <end position="111"/>
    </location>
</feature>
<evidence type="ECO:0000256" key="1">
    <source>
        <dbReference type="SAM" id="MobiDB-lite"/>
    </source>
</evidence>
<name>A0A165JDA6_EXIGL</name>
<dbReference type="InParanoid" id="A0A165JDA6"/>
<gene>
    <name evidence="2" type="ORF">EXIGLDRAFT_766842</name>
</gene>
<feature type="compositionally biased region" description="Basic and acidic residues" evidence="1">
    <location>
        <begin position="226"/>
        <end position="235"/>
    </location>
</feature>
<keyword evidence="3" id="KW-1185">Reference proteome</keyword>